<organism evidence="1 2">
    <name type="scientific">Corynebacterium sphenisci DSM 44792</name>
    <dbReference type="NCBI Taxonomy" id="1437874"/>
    <lineage>
        <taxon>Bacteria</taxon>
        <taxon>Bacillati</taxon>
        <taxon>Actinomycetota</taxon>
        <taxon>Actinomycetes</taxon>
        <taxon>Mycobacteriales</taxon>
        <taxon>Corynebacteriaceae</taxon>
        <taxon>Corynebacterium</taxon>
    </lineage>
</organism>
<keyword evidence="2" id="KW-1185">Reference proteome</keyword>
<dbReference type="KEGG" id="csph:CSPHI_03510"/>
<dbReference type="Gene3D" id="3.50.50.60">
    <property type="entry name" value="FAD/NAD(P)-binding domain"/>
    <property type="match status" value="1"/>
</dbReference>
<name>A0A1L7CWV5_9CORY</name>
<accession>A0A1L7CWV5</accession>
<dbReference type="Pfam" id="PF13450">
    <property type="entry name" value="NAD_binding_8"/>
    <property type="match status" value="1"/>
</dbReference>
<dbReference type="SUPFAM" id="SSF51905">
    <property type="entry name" value="FAD/NAD(P)-binding domain"/>
    <property type="match status" value="1"/>
</dbReference>
<dbReference type="RefSeq" id="WP_075691510.1">
    <property type="nucleotide sequence ID" value="NZ_CP009248.1"/>
</dbReference>
<gene>
    <name evidence="1" type="ORF">CSPHI_03510</name>
</gene>
<dbReference type="Proteomes" id="UP000185469">
    <property type="component" value="Chromosome"/>
</dbReference>
<dbReference type="InterPro" id="IPR036188">
    <property type="entry name" value="FAD/NAD-bd_sf"/>
</dbReference>
<proteinExistence type="predicted"/>
<dbReference type="PANTHER" id="PTHR10668">
    <property type="entry name" value="PHYTOENE DEHYDROGENASE"/>
    <property type="match status" value="1"/>
</dbReference>
<protein>
    <submittedName>
        <fullName evidence="1">FAD-dependent oxidoreductase</fullName>
    </submittedName>
</protein>
<dbReference type="EMBL" id="CP009248">
    <property type="protein sequence ID" value="APT90287.1"/>
    <property type="molecule type" value="Genomic_DNA"/>
</dbReference>
<dbReference type="STRING" id="1437874.CSPHI_03510"/>
<dbReference type="PANTHER" id="PTHR10668:SF105">
    <property type="entry name" value="DEHYDROGENASE-RELATED"/>
    <property type="match status" value="1"/>
</dbReference>
<evidence type="ECO:0000313" key="1">
    <source>
        <dbReference type="EMBL" id="APT90287.1"/>
    </source>
</evidence>
<evidence type="ECO:0000313" key="2">
    <source>
        <dbReference type="Proteomes" id="UP000185469"/>
    </source>
</evidence>
<dbReference type="OrthoDB" id="833207at2"/>
<dbReference type="AlphaFoldDB" id="A0A1L7CWV5"/>
<reference evidence="1 2" key="1">
    <citation type="submission" date="2014-08" db="EMBL/GenBank/DDBJ databases">
        <title>Complete genome sequence of Corynebacterium sphenisci CECT 5990(T) (=DSM 44792(T)), isolated from healthy wild penguins.</title>
        <authorList>
            <person name="Ruckert C."/>
            <person name="Albersmeier A."/>
            <person name="Winkler A."/>
            <person name="Kalinowski J."/>
        </authorList>
    </citation>
    <scope>NUCLEOTIDE SEQUENCE [LARGE SCALE GENOMIC DNA]</scope>
    <source>
        <strain evidence="1 2">DSM 44792</strain>
    </source>
</reference>
<sequence>MHTATVVGAGPNGLVAAIDLARRGLGVTVLEAADAPGGGLRAAEPLVEGVAHDAFAAVLPLAVASPGLRRLRLERHGLRFAWPEVQLAHPLAHGEAAVLHRGVGRTAAGLGRDAGAWGRLFTRHVRAVDRLLPDLLGRPGHAPTDALEMARFGLHALSPAALMWTRFRGDRARALFAGIAAHAGGRLDRPGSAVAAMMLGMVGQSTGWPVAVGGTRALADALVAELAAVGGRIELNRRVTTLDDVGEPDLLLLDLAPGHAAELLGGRQPLRRAVPHRRFRHGIGAFKLDLVIEGEVPWTAAAARRAGTVHLGGTAEEIAAAEAECAAGRMPARPFVLVAQQHLADPSRSRGDLHPLWAYAHVPNGYAGDATEAILGELERAAPGIRGRITAARATGPAALEAANANLVGGDIAGGAVDLRQLLARPHAGPNPYDTGVPGVWLCSASTSPGGGVHGMCGVNAAAVALRGLRAGRRFRP</sequence>